<dbReference type="SMART" id="SM00382">
    <property type="entry name" value="AAA"/>
    <property type="match status" value="1"/>
</dbReference>
<dbReference type="AlphaFoldDB" id="A0A381Y7B8"/>
<dbReference type="GO" id="GO:0005524">
    <property type="term" value="F:ATP binding"/>
    <property type="evidence" value="ECO:0007669"/>
    <property type="project" value="UniProtKB-KW"/>
</dbReference>
<proteinExistence type="inferred from homology"/>
<keyword evidence="3" id="KW-0547">Nucleotide-binding</keyword>
<dbReference type="SUPFAM" id="SSF52540">
    <property type="entry name" value="P-loop containing nucleoside triphosphate hydrolases"/>
    <property type="match status" value="1"/>
</dbReference>
<keyword evidence="4" id="KW-0067">ATP-binding</keyword>
<keyword evidence="2" id="KW-0813">Transport</keyword>
<sequence>MIELRNVQKSFDNDSTLAVVDSSFTVERGELLGLIGESGCGKTTTLKMINRLEEPSHGSIYIDNQNVLERNPEELRRNIGYVFQGIGLFPHYSIRENVAAVPTLLEWNAEHIEERCREILDLVGLPIDDFGDRRPSQLSGGQQQRVGVARALAAEPDVVLMDEPFGALDPITRAELQEEFKRIQRELALTVIMVTHDMIEALLMADRIVVMKKGEILQIGTPRELINSPAHEYVKEIVEMPKRRADDLEKLMHP</sequence>
<evidence type="ECO:0000256" key="1">
    <source>
        <dbReference type="ARBA" id="ARBA00005417"/>
    </source>
</evidence>
<dbReference type="PROSITE" id="PS50893">
    <property type="entry name" value="ABC_TRANSPORTER_2"/>
    <property type="match status" value="1"/>
</dbReference>
<dbReference type="FunFam" id="3.40.50.300:FF:000425">
    <property type="entry name" value="Probable ABC transporter, ATP-binding subunit"/>
    <property type="match status" value="1"/>
</dbReference>
<dbReference type="EMBL" id="UINC01017571">
    <property type="protein sequence ID" value="SVA72996.1"/>
    <property type="molecule type" value="Genomic_DNA"/>
</dbReference>
<accession>A0A381Y7B8</accession>
<dbReference type="PROSITE" id="PS00211">
    <property type="entry name" value="ABC_TRANSPORTER_1"/>
    <property type="match status" value="1"/>
</dbReference>
<dbReference type="InterPro" id="IPR017871">
    <property type="entry name" value="ABC_transporter-like_CS"/>
</dbReference>
<feature type="domain" description="ABC transporter" evidence="5">
    <location>
        <begin position="2"/>
        <end position="238"/>
    </location>
</feature>
<evidence type="ECO:0000256" key="3">
    <source>
        <dbReference type="ARBA" id="ARBA00022741"/>
    </source>
</evidence>
<name>A0A381Y7B8_9ZZZZ</name>
<comment type="similarity">
    <text evidence="1">Belongs to the ABC transporter superfamily.</text>
</comment>
<evidence type="ECO:0000256" key="4">
    <source>
        <dbReference type="ARBA" id="ARBA00022840"/>
    </source>
</evidence>
<dbReference type="PANTHER" id="PTHR43117:SF4">
    <property type="entry name" value="OSMOPROTECTANT IMPORT ATP-BINDING PROTEIN OSMV"/>
    <property type="match status" value="1"/>
</dbReference>
<evidence type="ECO:0000259" key="5">
    <source>
        <dbReference type="PROSITE" id="PS50893"/>
    </source>
</evidence>
<dbReference type="InterPro" id="IPR027417">
    <property type="entry name" value="P-loop_NTPase"/>
</dbReference>
<reference evidence="6" key="1">
    <citation type="submission" date="2018-05" db="EMBL/GenBank/DDBJ databases">
        <authorList>
            <person name="Lanie J.A."/>
            <person name="Ng W.-L."/>
            <person name="Kazmierczak K.M."/>
            <person name="Andrzejewski T.M."/>
            <person name="Davidsen T.M."/>
            <person name="Wayne K.J."/>
            <person name="Tettelin H."/>
            <person name="Glass J.I."/>
            <person name="Rusch D."/>
            <person name="Podicherti R."/>
            <person name="Tsui H.-C.T."/>
            <person name="Winkler M.E."/>
        </authorList>
    </citation>
    <scope>NUCLEOTIDE SEQUENCE</scope>
</reference>
<evidence type="ECO:0000256" key="2">
    <source>
        <dbReference type="ARBA" id="ARBA00022448"/>
    </source>
</evidence>
<dbReference type="InterPro" id="IPR003593">
    <property type="entry name" value="AAA+_ATPase"/>
</dbReference>
<dbReference type="GO" id="GO:0016887">
    <property type="term" value="F:ATP hydrolysis activity"/>
    <property type="evidence" value="ECO:0007669"/>
    <property type="project" value="InterPro"/>
</dbReference>
<organism evidence="6">
    <name type="scientific">marine metagenome</name>
    <dbReference type="NCBI Taxonomy" id="408172"/>
    <lineage>
        <taxon>unclassified sequences</taxon>
        <taxon>metagenomes</taxon>
        <taxon>ecological metagenomes</taxon>
    </lineage>
</organism>
<dbReference type="InterPro" id="IPR003439">
    <property type="entry name" value="ABC_transporter-like_ATP-bd"/>
</dbReference>
<gene>
    <name evidence="6" type="ORF">METZ01_LOCUS125850</name>
</gene>
<dbReference type="Pfam" id="PF00005">
    <property type="entry name" value="ABC_tran"/>
    <property type="match status" value="1"/>
</dbReference>
<protein>
    <recommendedName>
        <fullName evidence="5">ABC transporter domain-containing protein</fullName>
    </recommendedName>
</protein>
<dbReference type="Gene3D" id="3.40.50.300">
    <property type="entry name" value="P-loop containing nucleotide triphosphate hydrolases"/>
    <property type="match status" value="1"/>
</dbReference>
<dbReference type="PANTHER" id="PTHR43117">
    <property type="entry name" value="OSMOPROTECTANT IMPORT ATP-BINDING PROTEIN OSMV"/>
    <property type="match status" value="1"/>
</dbReference>
<evidence type="ECO:0000313" key="6">
    <source>
        <dbReference type="EMBL" id="SVA72996.1"/>
    </source>
</evidence>